<dbReference type="EMBL" id="JAMXLR010000077">
    <property type="protein sequence ID" value="MCO6046793.1"/>
    <property type="molecule type" value="Genomic_DNA"/>
</dbReference>
<protein>
    <submittedName>
        <fullName evidence="2">PrsW family intramembrane metalloprotease</fullName>
    </submittedName>
</protein>
<keyword evidence="1" id="KW-0472">Membrane</keyword>
<dbReference type="PANTHER" id="PTHR36844">
    <property type="entry name" value="PROTEASE PRSW"/>
    <property type="match status" value="1"/>
</dbReference>
<dbReference type="GO" id="GO:0008237">
    <property type="term" value="F:metallopeptidase activity"/>
    <property type="evidence" value="ECO:0007669"/>
    <property type="project" value="UniProtKB-KW"/>
</dbReference>
<reference evidence="2" key="1">
    <citation type="submission" date="2022-06" db="EMBL/GenBank/DDBJ databases">
        <title>Aeoliella straminimaris, a novel planctomycete from sediments.</title>
        <authorList>
            <person name="Vitorino I.R."/>
            <person name="Lage O.M."/>
        </authorList>
    </citation>
    <scope>NUCLEOTIDE SEQUENCE</scope>
    <source>
        <strain evidence="2">ICT_H6.2</strain>
    </source>
</reference>
<evidence type="ECO:0000256" key="1">
    <source>
        <dbReference type="SAM" id="Phobius"/>
    </source>
</evidence>
<keyword evidence="1" id="KW-1133">Transmembrane helix</keyword>
<keyword evidence="2" id="KW-0645">Protease</keyword>
<dbReference type="Pfam" id="PF13367">
    <property type="entry name" value="PrsW-protease"/>
    <property type="match status" value="1"/>
</dbReference>
<feature type="transmembrane region" description="Helical" evidence="1">
    <location>
        <begin position="311"/>
        <end position="333"/>
    </location>
</feature>
<comment type="caution">
    <text evidence="2">The sequence shown here is derived from an EMBL/GenBank/DDBJ whole genome shotgun (WGS) entry which is preliminary data.</text>
</comment>
<accession>A0A9X2FEN7</accession>
<keyword evidence="1" id="KW-0812">Transmembrane</keyword>
<keyword evidence="2" id="KW-0378">Hydrolase</keyword>
<name>A0A9X2FEN7_9BACT</name>
<feature type="transmembrane region" description="Helical" evidence="1">
    <location>
        <begin position="256"/>
        <end position="276"/>
    </location>
</feature>
<dbReference type="AlphaFoldDB" id="A0A9X2FEN7"/>
<feature type="transmembrane region" description="Helical" evidence="1">
    <location>
        <begin position="81"/>
        <end position="105"/>
    </location>
</feature>
<feature type="transmembrane region" description="Helical" evidence="1">
    <location>
        <begin position="282"/>
        <end position="299"/>
    </location>
</feature>
<keyword evidence="3" id="KW-1185">Reference proteome</keyword>
<proteinExistence type="predicted"/>
<dbReference type="InterPro" id="IPR026898">
    <property type="entry name" value="PrsW"/>
</dbReference>
<feature type="transmembrane region" description="Helical" evidence="1">
    <location>
        <begin position="227"/>
        <end position="247"/>
    </location>
</feature>
<sequence>MQLQTYLRSRTRQPEFLGRMMLIILAVGLLLAFVVQASEPNSEEGGALLRVSDQQGAIYDKLTQLSQNRQWVEYWWTIPRYMWHSIVPGPALLAGLTGICWFVFIVQAGQPHRQGGIRWPLAAVAVVLGVLSIWPTLFAVDWQRIEWNLVMTDDLRGGLRFFILGVGLREELSKLLLFLPLVPWIIRRGSEREALLVAACVGLGFAMEENIGYFLRGEDASGRFLTANFFHMATTGLCGLAVCRAIWNPRQRLGEAIAIVLLMIVGHGLYDAVIVLPSLQMYGIFSFLLIVGLAYWFFHELRTWWQSPGETISLTATFLASVSIIVAATLVYLSSLVGLQQAAQLVILPTLALGLTVYMFLREMPESIIDV</sequence>
<gene>
    <name evidence="2" type="ORF">NG895_23085</name>
</gene>
<evidence type="ECO:0000313" key="2">
    <source>
        <dbReference type="EMBL" id="MCO6046793.1"/>
    </source>
</evidence>
<dbReference type="RefSeq" id="WP_252854905.1">
    <property type="nucleotide sequence ID" value="NZ_JAMXLR010000077.1"/>
</dbReference>
<dbReference type="Proteomes" id="UP001155241">
    <property type="component" value="Unassembled WGS sequence"/>
</dbReference>
<evidence type="ECO:0000313" key="3">
    <source>
        <dbReference type="Proteomes" id="UP001155241"/>
    </source>
</evidence>
<keyword evidence="2" id="KW-0482">Metalloprotease</keyword>
<dbReference type="PANTHER" id="PTHR36844:SF1">
    <property type="entry name" value="PROTEASE PRSW"/>
    <property type="match status" value="1"/>
</dbReference>
<feature type="transmembrane region" description="Helical" evidence="1">
    <location>
        <begin position="117"/>
        <end position="139"/>
    </location>
</feature>
<organism evidence="2 3">
    <name type="scientific">Aeoliella straminimaris</name>
    <dbReference type="NCBI Taxonomy" id="2954799"/>
    <lineage>
        <taxon>Bacteria</taxon>
        <taxon>Pseudomonadati</taxon>
        <taxon>Planctomycetota</taxon>
        <taxon>Planctomycetia</taxon>
        <taxon>Pirellulales</taxon>
        <taxon>Lacipirellulaceae</taxon>
        <taxon>Aeoliella</taxon>
    </lineage>
</organism>
<feature type="transmembrane region" description="Helical" evidence="1">
    <location>
        <begin position="339"/>
        <end position="361"/>
    </location>
</feature>